<evidence type="ECO:0000256" key="1">
    <source>
        <dbReference type="SAM" id="MobiDB-lite"/>
    </source>
</evidence>
<organism evidence="4">
    <name type="scientific">Sesamum radiatum</name>
    <name type="common">Black benniseed</name>
    <dbReference type="NCBI Taxonomy" id="300843"/>
    <lineage>
        <taxon>Eukaryota</taxon>
        <taxon>Viridiplantae</taxon>
        <taxon>Streptophyta</taxon>
        <taxon>Embryophyta</taxon>
        <taxon>Tracheophyta</taxon>
        <taxon>Spermatophyta</taxon>
        <taxon>Magnoliopsida</taxon>
        <taxon>eudicotyledons</taxon>
        <taxon>Gunneridae</taxon>
        <taxon>Pentapetalae</taxon>
        <taxon>asterids</taxon>
        <taxon>lamiids</taxon>
        <taxon>Lamiales</taxon>
        <taxon>Pedaliaceae</taxon>
        <taxon>Sesamum</taxon>
    </lineage>
</organism>
<comment type="caution">
    <text evidence="4">The sequence shown here is derived from an EMBL/GenBank/DDBJ whole genome shotgun (WGS) entry which is preliminary data.</text>
</comment>
<dbReference type="PANTHER" id="PTHR31973">
    <property type="entry name" value="POLYPROTEIN, PUTATIVE-RELATED"/>
    <property type="match status" value="1"/>
</dbReference>
<name>A0AAW2W2A4_SESRA</name>
<dbReference type="AlphaFoldDB" id="A0AAW2W2A4"/>
<evidence type="ECO:0000259" key="3">
    <source>
        <dbReference type="Pfam" id="PF10551"/>
    </source>
</evidence>
<accession>A0AAW2W2A4</accession>
<reference evidence="4" key="1">
    <citation type="submission" date="2020-06" db="EMBL/GenBank/DDBJ databases">
        <authorList>
            <person name="Li T."/>
            <person name="Hu X."/>
            <person name="Zhang T."/>
            <person name="Song X."/>
            <person name="Zhang H."/>
            <person name="Dai N."/>
            <person name="Sheng W."/>
            <person name="Hou X."/>
            <person name="Wei L."/>
        </authorList>
    </citation>
    <scope>NUCLEOTIDE SEQUENCE</scope>
    <source>
        <strain evidence="4">G02</strain>
        <tissue evidence="4">Leaf</tissue>
    </source>
</reference>
<gene>
    <name evidence="4" type="ORF">Sradi_0197500</name>
</gene>
<dbReference type="PANTHER" id="PTHR31973:SF187">
    <property type="entry name" value="MUTATOR TRANSPOSASE MUDRA PROTEIN"/>
    <property type="match status" value="1"/>
</dbReference>
<dbReference type="Pfam" id="PF10551">
    <property type="entry name" value="MULE"/>
    <property type="match status" value="1"/>
</dbReference>
<evidence type="ECO:0000259" key="2">
    <source>
        <dbReference type="Pfam" id="PF03108"/>
    </source>
</evidence>
<feature type="compositionally biased region" description="Polar residues" evidence="1">
    <location>
        <begin position="625"/>
        <end position="645"/>
    </location>
</feature>
<proteinExistence type="predicted"/>
<dbReference type="EMBL" id="JACGWJ010000002">
    <property type="protein sequence ID" value="KAL0434896.1"/>
    <property type="molecule type" value="Genomic_DNA"/>
</dbReference>
<feature type="region of interest" description="Disordered" evidence="1">
    <location>
        <begin position="598"/>
        <end position="645"/>
    </location>
</feature>
<evidence type="ECO:0000313" key="4">
    <source>
        <dbReference type="EMBL" id="KAL0434896.1"/>
    </source>
</evidence>
<feature type="domain" description="Transposase MuDR plant" evidence="2">
    <location>
        <begin position="217"/>
        <end position="283"/>
    </location>
</feature>
<protein>
    <submittedName>
        <fullName evidence="4">Uncharacterized protein</fullName>
    </submittedName>
</protein>
<dbReference type="InterPro" id="IPR004332">
    <property type="entry name" value="Transposase_MuDR"/>
</dbReference>
<feature type="domain" description="MULE transposase" evidence="3">
    <location>
        <begin position="415"/>
        <end position="510"/>
    </location>
</feature>
<feature type="region of interest" description="Disordered" evidence="1">
    <location>
        <begin position="166"/>
        <end position="188"/>
    </location>
</feature>
<dbReference type="InterPro" id="IPR018289">
    <property type="entry name" value="MULE_transposase_dom"/>
</dbReference>
<sequence>MYEEVGGRHSILNFYYKVPTDNLERGLRRIKTECPDLCLADLQNVHRGLDTPVVIYVEEEDGKPIQVIDRQGNMIPPENDAEITYLLEGINFDDIEFEDIGVRAEGDGDAVGGSEAVRVGVEVRVMVRVGAESEGGVEGAERERNEKMKGKRKVSETNFNCADISESEFDDSSDSDYVQPIESDDSDAPSLVFEDIEDSSDEDIFLQKHPKNSNLKNVELVVGLTFENAQQYREVLRDWCVRHGYDIEWLKNENRRITVKCKHDGCDWRVHASPIMGGPTFQIKTIKGQHTCARTYDNSLAKTSYLAKRMENAIRDNPNIPIQQLKNTILRKCNVEVSRFKVLRAKKTALEAIRGADTKQYEYLWNYCETVRQHNPGSKLILRKVDGSDPPVFEKLYFSLFAMKSAFLSGCRPLIGLDGCFLKTCFKGQLLVAVGRDGNDNMVPIALAIVPIENRKTWTWFVSELLEDIGGLGTNKWSFISDRQKGLIDALKELVPESEHRYCLRHMYQNFKLKFKSQELKEFFWKAASTANKKDFEAFMKKIESLDPKVSDDVETASEWLKKVPFQHWARSFFPVYCKSDILVNNLCESFMPKSLKGHGNPEEVATQGSQAPPHSQHDAMEEANMNQSQPSPAVQKQPSVSQQKNMCKEIKAHLMWS</sequence>
<reference evidence="4" key="2">
    <citation type="journal article" date="2024" name="Plant">
        <title>Genomic evolution and insights into agronomic trait innovations of Sesamum species.</title>
        <authorList>
            <person name="Miao H."/>
            <person name="Wang L."/>
            <person name="Qu L."/>
            <person name="Liu H."/>
            <person name="Sun Y."/>
            <person name="Le M."/>
            <person name="Wang Q."/>
            <person name="Wei S."/>
            <person name="Zheng Y."/>
            <person name="Lin W."/>
            <person name="Duan Y."/>
            <person name="Cao H."/>
            <person name="Xiong S."/>
            <person name="Wang X."/>
            <person name="Wei L."/>
            <person name="Li C."/>
            <person name="Ma Q."/>
            <person name="Ju M."/>
            <person name="Zhao R."/>
            <person name="Li G."/>
            <person name="Mu C."/>
            <person name="Tian Q."/>
            <person name="Mei H."/>
            <person name="Zhang T."/>
            <person name="Gao T."/>
            <person name="Zhang H."/>
        </authorList>
    </citation>
    <scope>NUCLEOTIDE SEQUENCE</scope>
    <source>
        <strain evidence="4">G02</strain>
    </source>
</reference>
<dbReference type="Pfam" id="PF03108">
    <property type="entry name" value="DBD_Tnp_Mut"/>
    <property type="match status" value="1"/>
</dbReference>